<comment type="caution">
    <text evidence="1">The sequence shown here is derived from an EMBL/GenBank/DDBJ whole genome shotgun (WGS) entry which is preliminary data.</text>
</comment>
<keyword evidence="2" id="KW-1185">Reference proteome</keyword>
<evidence type="ECO:0000313" key="2">
    <source>
        <dbReference type="Proteomes" id="UP000236333"/>
    </source>
</evidence>
<gene>
    <name evidence="1" type="ORF">TSOC_008370</name>
</gene>
<proteinExistence type="predicted"/>
<sequence>MQVHRQQTVCYRWAAKRVGAGGAWVTDVSIGTTMAVHMATGVLRYNPAPTKISIRRFTRTPAGSTQYATRDRDFQLVQLEPTACTTLIARVTDRWRLARWQTWDRMMAGAPLRFFPWHPQYFDMLKDVGAHGKSHTVFLNHSPAGVADIGSQVRSAFLEAGAAGSVTPSTGTGK</sequence>
<organism evidence="1 2">
    <name type="scientific">Tetrabaena socialis</name>
    <dbReference type="NCBI Taxonomy" id="47790"/>
    <lineage>
        <taxon>Eukaryota</taxon>
        <taxon>Viridiplantae</taxon>
        <taxon>Chlorophyta</taxon>
        <taxon>core chlorophytes</taxon>
        <taxon>Chlorophyceae</taxon>
        <taxon>CS clade</taxon>
        <taxon>Chlamydomonadales</taxon>
        <taxon>Tetrabaenaceae</taxon>
        <taxon>Tetrabaena</taxon>
    </lineage>
</organism>
<reference evidence="1 2" key="1">
    <citation type="journal article" date="2017" name="Mol. Biol. Evol.">
        <title>The 4-celled Tetrabaena socialis nuclear genome reveals the essential components for genetic control of cell number at the origin of multicellularity in the volvocine lineage.</title>
        <authorList>
            <person name="Featherston J."/>
            <person name="Arakaki Y."/>
            <person name="Hanschen E.R."/>
            <person name="Ferris P.J."/>
            <person name="Michod R.E."/>
            <person name="Olson B.J.S.C."/>
            <person name="Nozaki H."/>
            <person name="Durand P.M."/>
        </authorList>
    </citation>
    <scope>NUCLEOTIDE SEQUENCE [LARGE SCALE GENOMIC DNA]</scope>
    <source>
        <strain evidence="1 2">NIES-571</strain>
    </source>
</reference>
<dbReference type="OrthoDB" id="434619at2759"/>
<name>A0A2J7ZYN9_9CHLO</name>
<accession>A0A2J7ZYN9</accession>
<dbReference type="EMBL" id="PGGS01000311">
    <property type="protein sequence ID" value="PNH05366.1"/>
    <property type="molecule type" value="Genomic_DNA"/>
</dbReference>
<protein>
    <submittedName>
        <fullName evidence="1">Protein PPLZ12</fullName>
    </submittedName>
</protein>
<dbReference type="AlphaFoldDB" id="A0A2J7ZYN9"/>
<dbReference type="Proteomes" id="UP000236333">
    <property type="component" value="Unassembled WGS sequence"/>
</dbReference>
<evidence type="ECO:0000313" key="1">
    <source>
        <dbReference type="EMBL" id="PNH05366.1"/>
    </source>
</evidence>